<dbReference type="SUPFAM" id="SSF54637">
    <property type="entry name" value="Thioesterase/thiol ester dehydrase-isomerase"/>
    <property type="match status" value="1"/>
</dbReference>
<reference evidence="3" key="1">
    <citation type="submission" date="2017-02" db="EMBL/GenBank/DDBJ databases">
        <title>Complete genome sequence of Cupriavidus necator strain NH9, a 3-chlorobenzoate degrader.</title>
        <authorList>
            <person name="Moriuchi R."/>
            <person name="Dohra H."/>
            <person name="Ogawa N."/>
        </authorList>
    </citation>
    <scope>NUCLEOTIDE SEQUENCE [LARGE SCALE GENOMIC DNA]</scope>
    <source>
        <strain evidence="3">NH9</strain>
    </source>
</reference>
<evidence type="ECO:0000313" key="2">
    <source>
        <dbReference type="EMBL" id="AQV97425.1"/>
    </source>
</evidence>
<dbReference type="Proteomes" id="UP000189627">
    <property type="component" value="Chromosome 2"/>
</dbReference>
<dbReference type="GO" id="GO:0006633">
    <property type="term" value="P:fatty acid biosynthetic process"/>
    <property type="evidence" value="ECO:0007669"/>
    <property type="project" value="InterPro"/>
</dbReference>
<name>A0A1U9UZ78_CUPNE</name>
<dbReference type="RefSeq" id="WP_078199795.1">
    <property type="nucleotide sequence ID" value="NZ_CP017758.1"/>
</dbReference>
<dbReference type="PANTHER" id="PTHR43841:SF3">
    <property type="entry name" value="(3R)-HYDROXYACYL-ACP DEHYDRATASE SUBUNIT HADB"/>
    <property type="match status" value="1"/>
</dbReference>
<dbReference type="GO" id="GO:0004312">
    <property type="term" value="F:fatty acid synthase activity"/>
    <property type="evidence" value="ECO:0007669"/>
    <property type="project" value="InterPro"/>
</dbReference>
<dbReference type="GO" id="GO:0005835">
    <property type="term" value="C:fatty acid synthase complex"/>
    <property type="evidence" value="ECO:0007669"/>
    <property type="project" value="InterPro"/>
</dbReference>
<dbReference type="Gene3D" id="3.10.129.10">
    <property type="entry name" value="Hotdog Thioesterase"/>
    <property type="match status" value="1"/>
</dbReference>
<evidence type="ECO:0000259" key="1">
    <source>
        <dbReference type="Pfam" id="PF01575"/>
    </source>
</evidence>
<dbReference type="InterPro" id="IPR029069">
    <property type="entry name" value="HotDog_dom_sf"/>
</dbReference>
<dbReference type="PRINTS" id="PR01483">
    <property type="entry name" value="FASYNTHASE"/>
</dbReference>
<sequence>MQAPRFADVNVGDKLPALTLPAINRTTLALYAGASGDHNPIHIDIDFARKSRMPDVFAHGMLSAAYLARLLTGWVPQTALRGVAIRFTGITHLGNQPTCTGEIVEKLEADGEKRVKVAIRATNQYGEDKLLGEATVALS</sequence>
<dbReference type="CDD" id="cd03453">
    <property type="entry name" value="SAV4209_like"/>
    <property type="match status" value="1"/>
</dbReference>
<feature type="domain" description="MaoC-like" evidence="1">
    <location>
        <begin position="23"/>
        <end position="122"/>
    </location>
</feature>
<dbReference type="EMBL" id="CP017758">
    <property type="protein sequence ID" value="AQV97425.1"/>
    <property type="molecule type" value="Genomic_DNA"/>
</dbReference>
<dbReference type="KEGG" id="cuh:BJN34_26540"/>
<proteinExistence type="predicted"/>
<dbReference type="OrthoDB" id="9774179at2"/>
<dbReference type="Pfam" id="PF01575">
    <property type="entry name" value="MaoC_dehydratas"/>
    <property type="match status" value="1"/>
</dbReference>
<dbReference type="PANTHER" id="PTHR43841">
    <property type="entry name" value="3-HYDROXYACYL-THIOESTER DEHYDRATASE HTDX-RELATED"/>
    <property type="match status" value="1"/>
</dbReference>
<dbReference type="InterPro" id="IPR003965">
    <property type="entry name" value="Fatty_acid_synthase"/>
</dbReference>
<gene>
    <name evidence="2" type="ORF">BJN34_26540</name>
</gene>
<protein>
    <submittedName>
        <fullName evidence="2">Dehydratase</fullName>
    </submittedName>
</protein>
<accession>A0A1U9UZ78</accession>
<dbReference type="InterPro" id="IPR002539">
    <property type="entry name" value="MaoC-like_dom"/>
</dbReference>
<organism evidence="2 3">
    <name type="scientific">Cupriavidus necator</name>
    <name type="common">Alcaligenes eutrophus</name>
    <name type="synonym">Ralstonia eutropha</name>
    <dbReference type="NCBI Taxonomy" id="106590"/>
    <lineage>
        <taxon>Bacteria</taxon>
        <taxon>Pseudomonadati</taxon>
        <taxon>Pseudomonadota</taxon>
        <taxon>Betaproteobacteria</taxon>
        <taxon>Burkholderiales</taxon>
        <taxon>Burkholderiaceae</taxon>
        <taxon>Cupriavidus</taxon>
    </lineage>
</organism>
<evidence type="ECO:0000313" key="3">
    <source>
        <dbReference type="Proteomes" id="UP000189627"/>
    </source>
</evidence>
<dbReference type="AlphaFoldDB" id="A0A1U9UZ78"/>